<protein>
    <submittedName>
        <fullName evidence="2">Uncharacterized protein</fullName>
    </submittedName>
</protein>
<keyword evidence="3" id="KW-1185">Reference proteome</keyword>
<comment type="caution">
    <text evidence="2">The sequence shown here is derived from an EMBL/GenBank/DDBJ whole genome shotgun (WGS) entry which is preliminary data.</text>
</comment>
<dbReference type="EMBL" id="SEOQ01001321">
    <property type="protein sequence ID" value="TFY52363.1"/>
    <property type="molecule type" value="Genomic_DNA"/>
</dbReference>
<feature type="compositionally biased region" description="Low complexity" evidence="1">
    <location>
        <begin position="55"/>
        <end position="116"/>
    </location>
</feature>
<reference evidence="2 3" key="1">
    <citation type="submission" date="2019-02" db="EMBL/GenBank/DDBJ databases">
        <title>Genome sequencing of the rare red list fungi Dentipellis fragilis.</title>
        <authorList>
            <person name="Buettner E."/>
            <person name="Kellner H."/>
        </authorList>
    </citation>
    <scope>NUCLEOTIDE SEQUENCE [LARGE SCALE GENOMIC DNA]</scope>
    <source>
        <strain evidence="2 3">DSM 105465</strain>
    </source>
</reference>
<gene>
    <name evidence="2" type="ORF">EVG20_g10581</name>
</gene>
<organism evidence="2 3">
    <name type="scientific">Dentipellis fragilis</name>
    <dbReference type="NCBI Taxonomy" id="205917"/>
    <lineage>
        <taxon>Eukaryota</taxon>
        <taxon>Fungi</taxon>
        <taxon>Dikarya</taxon>
        <taxon>Basidiomycota</taxon>
        <taxon>Agaricomycotina</taxon>
        <taxon>Agaricomycetes</taxon>
        <taxon>Russulales</taxon>
        <taxon>Hericiaceae</taxon>
        <taxon>Dentipellis</taxon>
    </lineage>
</organism>
<evidence type="ECO:0000313" key="3">
    <source>
        <dbReference type="Proteomes" id="UP000298327"/>
    </source>
</evidence>
<sequence length="330" mass="35560">MCQLETYVLPSSCATSANEARHAAKEQCTAAGCVPVHTNPSLTVLADVNHPSEHSTTSSPRSSARSTAATATVTTPPSTLTTARIATATSSSAPTSRRTSQCGLPTTATTATTGTAVPGNASAGRSSLPPPPSHLHSCLRLRAHHPSPPAPPIRLPPASNLKLVTASPYAIRYTYCTLYSAARPRPPRSRPHCYRTLIAVPRSACIDITTSRLPTPRMHPYVLRYLPCSLDPAVHPSIHSIILNFIPYSVLYILIHTEYTRIYISQLCTSDPKSPRRMRTTLRVPTGRGMLEHLVQSAAPMLSDIDTSTHVIAYLQSYRLAAAMTPTVER</sequence>
<name>A0A4Y9XSJ6_9AGAM</name>
<dbReference type="Proteomes" id="UP000298327">
    <property type="component" value="Unassembled WGS sequence"/>
</dbReference>
<feature type="region of interest" description="Disordered" evidence="1">
    <location>
        <begin position="50"/>
        <end position="154"/>
    </location>
</feature>
<dbReference type="AlphaFoldDB" id="A0A4Y9XSJ6"/>
<evidence type="ECO:0000313" key="2">
    <source>
        <dbReference type="EMBL" id="TFY52363.1"/>
    </source>
</evidence>
<proteinExistence type="predicted"/>
<evidence type="ECO:0000256" key="1">
    <source>
        <dbReference type="SAM" id="MobiDB-lite"/>
    </source>
</evidence>
<accession>A0A4Y9XSJ6</accession>